<protein>
    <submittedName>
        <fullName evidence="5">Hydrolase</fullName>
    </submittedName>
</protein>
<keyword evidence="6" id="KW-1185">Reference proteome</keyword>
<dbReference type="PANTHER" id="PTHR46470">
    <property type="entry name" value="N-ACYLNEURAMINATE-9-PHOSPHATASE"/>
    <property type="match status" value="1"/>
</dbReference>
<reference evidence="5 6" key="2">
    <citation type="journal article" date="2016" name="Int. J. Syst. Evol. Microbiol.">
        <title>Paenibacillus bovis sp. nov., isolated from raw yak (Bos grunniens) milk.</title>
        <authorList>
            <person name="Gao C."/>
            <person name="Han J."/>
            <person name="Liu Z."/>
            <person name="Xu X."/>
            <person name="Hang F."/>
            <person name="Wu Z."/>
        </authorList>
    </citation>
    <scope>NUCLEOTIDE SEQUENCE [LARGE SCALE GENOMIC DNA]</scope>
    <source>
        <strain evidence="5 6">BD3526</strain>
    </source>
</reference>
<dbReference type="InterPro" id="IPR023214">
    <property type="entry name" value="HAD_sf"/>
</dbReference>
<evidence type="ECO:0000313" key="6">
    <source>
        <dbReference type="Proteomes" id="UP000078148"/>
    </source>
</evidence>
<dbReference type="OrthoDB" id="25198at2"/>
<dbReference type="SUPFAM" id="SSF56784">
    <property type="entry name" value="HAD-like"/>
    <property type="match status" value="1"/>
</dbReference>
<dbReference type="Gene3D" id="3.40.50.1000">
    <property type="entry name" value="HAD superfamily/HAD-like"/>
    <property type="match status" value="1"/>
</dbReference>
<dbReference type="GO" id="GO:0016791">
    <property type="term" value="F:phosphatase activity"/>
    <property type="evidence" value="ECO:0007669"/>
    <property type="project" value="TreeGrafter"/>
</dbReference>
<accession>A0A172ZDL6</accession>
<evidence type="ECO:0000313" key="5">
    <source>
        <dbReference type="EMBL" id="ANF95619.1"/>
    </source>
</evidence>
<dbReference type="NCBIfam" id="TIGR01662">
    <property type="entry name" value="HAD-SF-IIIA"/>
    <property type="match status" value="1"/>
</dbReference>
<dbReference type="GO" id="GO:0046872">
    <property type="term" value="F:metal ion binding"/>
    <property type="evidence" value="ECO:0007669"/>
    <property type="project" value="UniProtKB-KW"/>
</dbReference>
<evidence type="ECO:0000256" key="3">
    <source>
        <dbReference type="ARBA" id="ARBA00022801"/>
    </source>
</evidence>
<dbReference type="SFLD" id="SFLDS00003">
    <property type="entry name" value="Haloacid_Dehalogenase"/>
    <property type="match status" value="1"/>
</dbReference>
<dbReference type="STRING" id="1616788.AR543_06135"/>
<gene>
    <name evidence="5" type="ORF">AR543_06135</name>
</gene>
<comment type="cofactor">
    <cofactor evidence="1">
        <name>Mg(2+)</name>
        <dbReference type="ChEBI" id="CHEBI:18420"/>
    </cofactor>
</comment>
<organism evidence="5 6">
    <name type="scientific">Paenibacillus bovis</name>
    <dbReference type="NCBI Taxonomy" id="1616788"/>
    <lineage>
        <taxon>Bacteria</taxon>
        <taxon>Bacillati</taxon>
        <taxon>Bacillota</taxon>
        <taxon>Bacilli</taxon>
        <taxon>Bacillales</taxon>
        <taxon>Paenibacillaceae</taxon>
        <taxon>Paenibacillus</taxon>
    </lineage>
</organism>
<dbReference type="EMBL" id="CP013023">
    <property type="protein sequence ID" value="ANF95619.1"/>
    <property type="molecule type" value="Genomic_DNA"/>
</dbReference>
<dbReference type="InterPro" id="IPR006439">
    <property type="entry name" value="HAD-SF_hydro_IA"/>
</dbReference>
<reference evidence="6" key="1">
    <citation type="submission" date="2015-10" db="EMBL/GenBank/DDBJ databases">
        <title>Genome of Paenibacillus bovis sp. nov.</title>
        <authorList>
            <person name="Wu Z."/>
            <person name="Gao C."/>
            <person name="Liu Z."/>
            <person name="Zheng H."/>
        </authorList>
    </citation>
    <scope>NUCLEOTIDE SEQUENCE [LARGE SCALE GENOMIC DNA]</scope>
    <source>
        <strain evidence="6">BD3526</strain>
    </source>
</reference>
<dbReference type="InterPro" id="IPR006549">
    <property type="entry name" value="HAD-SF_hydro_IIIA"/>
</dbReference>
<dbReference type="SFLD" id="SFLDG01129">
    <property type="entry name" value="C1.5:_HAD__Beta-PGM__Phosphata"/>
    <property type="match status" value="1"/>
</dbReference>
<keyword evidence="2" id="KW-0479">Metal-binding</keyword>
<evidence type="ECO:0000256" key="2">
    <source>
        <dbReference type="ARBA" id="ARBA00022723"/>
    </source>
</evidence>
<dbReference type="Proteomes" id="UP000078148">
    <property type="component" value="Chromosome"/>
</dbReference>
<evidence type="ECO:0000256" key="1">
    <source>
        <dbReference type="ARBA" id="ARBA00001946"/>
    </source>
</evidence>
<dbReference type="InterPro" id="IPR036412">
    <property type="entry name" value="HAD-like_sf"/>
</dbReference>
<dbReference type="NCBIfam" id="TIGR01549">
    <property type="entry name" value="HAD-SF-IA-v1"/>
    <property type="match status" value="1"/>
</dbReference>
<dbReference type="InterPro" id="IPR051400">
    <property type="entry name" value="HAD-like_hydrolase"/>
</dbReference>
<dbReference type="Pfam" id="PF00702">
    <property type="entry name" value="Hydrolase"/>
    <property type="match status" value="1"/>
</dbReference>
<dbReference type="PANTHER" id="PTHR46470:SF2">
    <property type="entry name" value="GLYCERALDEHYDE 3-PHOSPHATE PHOSPHATASE"/>
    <property type="match status" value="1"/>
</dbReference>
<proteinExistence type="predicted"/>
<dbReference type="GO" id="GO:0044281">
    <property type="term" value="P:small molecule metabolic process"/>
    <property type="evidence" value="ECO:0007669"/>
    <property type="project" value="UniProtKB-ARBA"/>
</dbReference>
<keyword evidence="3 5" id="KW-0378">Hydrolase</keyword>
<dbReference type="RefSeq" id="WP_060532715.1">
    <property type="nucleotide sequence ID" value="NZ_CP013023.1"/>
</dbReference>
<dbReference type="AlphaFoldDB" id="A0A172ZDL6"/>
<evidence type="ECO:0000256" key="4">
    <source>
        <dbReference type="ARBA" id="ARBA00022842"/>
    </source>
</evidence>
<dbReference type="Gene3D" id="1.10.150.240">
    <property type="entry name" value="Putative phosphatase, domain 2"/>
    <property type="match status" value="1"/>
</dbReference>
<name>A0A172ZDL6_9BACL</name>
<dbReference type="KEGG" id="pbv:AR543_06135"/>
<sequence length="240" mass="27792">MNLLLDVDDTLYDQLTPFTDAYQSVFGPLHYDCRVEDVFARNRWYSDEVFEQVRSGQMSEPDMHVYRITRAMEDMNIRISVEQARAFQDSYADQQQRLVLDPQMEELLDFAVQAGIRLGIITNGPAEHQARKVQQLRMNRWVDEQNVFISGKLGVAKPDTRIFRHVEQSMQIVPEQSCYIGDSYANDIIGAKKAGWLAIWINRRNQPMPDNTPYVPDDIVKKGRTPLDALKELYTILGYV</sequence>
<dbReference type="InterPro" id="IPR023198">
    <property type="entry name" value="PGP-like_dom2"/>
</dbReference>
<keyword evidence="4" id="KW-0460">Magnesium</keyword>